<comment type="pathway">
    <text evidence="3">Protein modification; protein ubiquitination.</text>
</comment>
<dbReference type="GeneID" id="9589723"/>
<dbReference type="PROSITE" id="PS51873">
    <property type="entry name" value="TRIAD"/>
    <property type="match status" value="1"/>
</dbReference>
<dbReference type="KEGG" id="scm:SCHCO_02612699"/>
<comment type="catalytic activity">
    <reaction evidence="1">
        <text>[E2 ubiquitin-conjugating enzyme]-S-ubiquitinyl-L-cysteine + [acceptor protein]-L-lysine = [E2 ubiquitin-conjugating enzyme]-L-cysteine + [acceptor protein]-N(6)-ubiquitinyl-L-lysine.</text>
        <dbReference type="EC" id="2.3.2.31"/>
    </reaction>
</comment>
<evidence type="ECO:0000256" key="2">
    <source>
        <dbReference type="ARBA" id="ARBA00004167"/>
    </source>
</evidence>
<reference evidence="19 20" key="1">
    <citation type="journal article" date="2010" name="Nat. Biotechnol.">
        <title>Genome sequence of the model mushroom Schizophyllum commune.</title>
        <authorList>
            <person name="Ohm R.A."/>
            <person name="de Jong J.F."/>
            <person name="Lugones L.G."/>
            <person name="Aerts A."/>
            <person name="Kothe E."/>
            <person name="Stajich J.E."/>
            <person name="de Vries R.P."/>
            <person name="Record E."/>
            <person name="Levasseur A."/>
            <person name="Baker S.E."/>
            <person name="Bartholomew K.A."/>
            <person name="Coutinho P.M."/>
            <person name="Erdmann S."/>
            <person name="Fowler T.J."/>
            <person name="Gathman A.C."/>
            <person name="Lombard V."/>
            <person name="Henrissat B."/>
            <person name="Knabe N."/>
            <person name="Kuees U."/>
            <person name="Lilly W.W."/>
            <person name="Lindquist E."/>
            <person name="Lucas S."/>
            <person name="Magnuson J.K."/>
            <person name="Piumi F."/>
            <person name="Raudaskoski M."/>
            <person name="Salamov A."/>
            <person name="Schmutz J."/>
            <person name="Schwarze F.W.M.R."/>
            <person name="vanKuyk P.A."/>
            <person name="Horton J.S."/>
            <person name="Grigoriev I.V."/>
            <person name="Woesten H.A.B."/>
        </authorList>
    </citation>
    <scope>NUCLEOTIDE SEQUENCE [LARGE SCALE GENOMIC DNA]</scope>
    <source>
        <strain evidence="20">H4-8 / FGSC 9210</strain>
    </source>
</reference>
<dbReference type="CDD" id="cd23820">
    <property type="entry name" value="RWD_RNF14"/>
    <property type="match status" value="1"/>
</dbReference>
<dbReference type="InterPro" id="IPR013083">
    <property type="entry name" value="Znf_RING/FYVE/PHD"/>
</dbReference>
<feature type="domain" description="RWD" evidence="17">
    <location>
        <begin position="15"/>
        <end position="144"/>
    </location>
</feature>
<dbReference type="eggNOG" id="KOG1814">
    <property type="taxonomic scope" value="Eukaryota"/>
</dbReference>
<comment type="similarity">
    <text evidence="14">Belongs to the RBR family. RNF14 subfamily.</text>
</comment>
<dbReference type="InterPro" id="IPR044066">
    <property type="entry name" value="TRIAD_supradom"/>
</dbReference>
<dbReference type="InterPro" id="IPR006575">
    <property type="entry name" value="RWD_dom"/>
</dbReference>
<keyword evidence="6" id="KW-0812">Transmembrane</keyword>
<keyword evidence="9 15" id="KW-0863">Zinc-finger</keyword>
<evidence type="ECO:0000256" key="1">
    <source>
        <dbReference type="ARBA" id="ARBA00001798"/>
    </source>
</evidence>
<keyword evidence="12" id="KW-1133">Transmembrane helix</keyword>
<dbReference type="CDD" id="cd20341">
    <property type="entry name" value="BRcat_RBR_RNF14"/>
    <property type="match status" value="1"/>
</dbReference>
<dbReference type="SUPFAM" id="SSF57850">
    <property type="entry name" value="RING/U-box"/>
    <property type="match status" value="3"/>
</dbReference>
<accession>D8PN75</accession>
<dbReference type="GO" id="GO:0061630">
    <property type="term" value="F:ubiquitin protein ligase activity"/>
    <property type="evidence" value="ECO:0007669"/>
    <property type="project" value="UniProtKB-EC"/>
</dbReference>
<dbReference type="HOGENOM" id="CLU_021364_2_2_1"/>
<dbReference type="FunFam" id="3.30.40.10:FF:000051">
    <property type="entry name" value="RBR-type E3 ubiquitin transferase"/>
    <property type="match status" value="1"/>
</dbReference>
<evidence type="ECO:0000256" key="5">
    <source>
        <dbReference type="ARBA" id="ARBA00022679"/>
    </source>
</evidence>
<dbReference type="OrthoDB" id="1431934at2759"/>
<dbReference type="PROSITE" id="PS50089">
    <property type="entry name" value="ZF_RING_2"/>
    <property type="match status" value="1"/>
</dbReference>
<dbReference type="Gene3D" id="1.20.120.1750">
    <property type="match status" value="1"/>
</dbReference>
<keyword evidence="20" id="KW-1185">Reference proteome</keyword>
<dbReference type="GO" id="GO:0016567">
    <property type="term" value="P:protein ubiquitination"/>
    <property type="evidence" value="ECO:0007669"/>
    <property type="project" value="InterPro"/>
</dbReference>
<dbReference type="Gene3D" id="3.30.40.10">
    <property type="entry name" value="Zinc/RING finger domain, C3HC4 (zinc finger)"/>
    <property type="match status" value="1"/>
</dbReference>
<dbReference type="InterPro" id="IPR002867">
    <property type="entry name" value="IBR_dom"/>
</dbReference>
<evidence type="ECO:0000256" key="4">
    <source>
        <dbReference type="ARBA" id="ARBA00012251"/>
    </source>
</evidence>
<dbReference type="STRING" id="578458.D8PN75"/>
<dbReference type="GO" id="GO:0008270">
    <property type="term" value="F:zinc ion binding"/>
    <property type="evidence" value="ECO:0007669"/>
    <property type="project" value="UniProtKB-KW"/>
</dbReference>
<dbReference type="InterPro" id="IPR047548">
    <property type="entry name" value="Rcat_RBR_RNF14"/>
</dbReference>
<protein>
    <recommendedName>
        <fullName evidence="4">RBR-type E3 ubiquitin transferase</fullName>
        <ecNumber evidence="4">2.3.2.31</ecNumber>
    </recommendedName>
</protein>
<dbReference type="PROSITE" id="PS50908">
    <property type="entry name" value="RWD"/>
    <property type="match status" value="1"/>
</dbReference>
<dbReference type="InterPro" id="IPR031127">
    <property type="entry name" value="E3_UB_ligase_RBR"/>
</dbReference>
<keyword evidence="13" id="KW-0472">Membrane</keyword>
<evidence type="ECO:0000256" key="13">
    <source>
        <dbReference type="ARBA" id="ARBA00023136"/>
    </source>
</evidence>
<evidence type="ECO:0000256" key="11">
    <source>
        <dbReference type="ARBA" id="ARBA00022833"/>
    </source>
</evidence>
<evidence type="ECO:0000256" key="6">
    <source>
        <dbReference type="ARBA" id="ARBA00022692"/>
    </source>
</evidence>
<dbReference type="PANTHER" id="PTHR11685">
    <property type="entry name" value="RBR FAMILY RING FINGER AND IBR DOMAIN-CONTAINING"/>
    <property type="match status" value="1"/>
</dbReference>
<dbReference type="RefSeq" id="XP_003037115.1">
    <property type="nucleotide sequence ID" value="XM_003037069.1"/>
</dbReference>
<dbReference type="VEuPathDB" id="FungiDB:SCHCODRAFT_02612699"/>
<keyword evidence="10" id="KW-0833">Ubl conjugation pathway</keyword>
<evidence type="ECO:0000256" key="12">
    <source>
        <dbReference type="ARBA" id="ARBA00022989"/>
    </source>
</evidence>
<organism evidence="20">
    <name type="scientific">Schizophyllum commune (strain H4-8 / FGSC 9210)</name>
    <name type="common">Split gill fungus</name>
    <dbReference type="NCBI Taxonomy" id="578458"/>
    <lineage>
        <taxon>Eukaryota</taxon>
        <taxon>Fungi</taxon>
        <taxon>Dikarya</taxon>
        <taxon>Basidiomycota</taxon>
        <taxon>Agaricomycotina</taxon>
        <taxon>Agaricomycetes</taxon>
        <taxon>Agaricomycetidae</taxon>
        <taxon>Agaricales</taxon>
        <taxon>Schizophyllaceae</taxon>
        <taxon>Schizophyllum</taxon>
    </lineage>
</organism>
<evidence type="ECO:0000313" key="20">
    <source>
        <dbReference type="Proteomes" id="UP000007431"/>
    </source>
</evidence>
<dbReference type="Pfam" id="PF22191">
    <property type="entry name" value="IBR_1"/>
    <property type="match status" value="1"/>
</dbReference>
<dbReference type="InterPro" id="IPR017907">
    <property type="entry name" value="Znf_RING_CS"/>
</dbReference>
<dbReference type="InterPro" id="IPR016135">
    <property type="entry name" value="UBQ-conjugating_enzyme/RWD"/>
</dbReference>
<dbReference type="OMA" id="PRSWCQG"/>
<keyword evidence="7" id="KW-0479">Metal-binding</keyword>
<keyword evidence="11" id="KW-0862">Zinc</keyword>
<evidence type="ECO:0000256" key="7">
    <source>
        <dbReference type="ARBA" id="ARBA00022723"/>
    </source>
</evidence>
<dbReference type="FunCoup" id="D8PN75">
    <property type="interactions" value="125"/>
</dbReference>
<dbReference type="SMART" id="SM00591">
    <property type="entry name" value="RWD"/>
    <property type="match status" value="1"/>
</dbReference>
<evidence type="ECO:0000256" key="15">
    <source>
        <dbReference type="PROSITE-ProRule" id="PRU00175"/>
    </source>
</evidence>
<dbReference type="PROSITE" id="PS00518">
    <property type="entry name" value="ZF_RING_1"/>
    <property type="match status" value="1"/>
</dbReference>
<dbReference type="AlphaFoldDB" id="D8PN75"/>
<evidence type="ECO:0000313" key="19">
    <source>
        <dbReference type="EMBL" id="EFJ02213.1"/>
    </source>
</evidence>
<evidence type="ECO:0000259" key="16">
    <source>
        <dbReference type="PROSITE" id="PS50089"/>
    </source>
</evidence>
<name>D8PN75_SCHCM</name>
<evidence type="ECO:0000256" key="14">
    <source>
        <dbReference type="ARBA" id="ARBA00044508"/>
    </source>
</evidence>
<keyword evidence="8" id="KW-0677">Repeat</keyword>
<sequence>MLQEDAEGCLAQQREEWEVLESIYPECTTTDFVEGATLKLEIPVELPAARIFTISAPPEVASGTSAPKLATSLSMLPPILLHIMLPPTYPASSPPEINFLHSTHMWFPHLKSLHETLMSMWQPEEGVLYNWVDHIKSGQFLDYIPSSSSDDDIELTHHAPPTLLAQLQAYQSAALTSQFSSNSYPCAVCLTSLKGAKCLRLACDHIFCRACLEDFWKLCIAEGDVGRVGCPDPACVKDNREAEEEEVARVVTAEELARWRWLREKRDLEKDPTIIHCPIATCQRAIPKPKDILDPSSGWDRFRSCPSCSFCFCAFCKRTWHGPISHCPISVSEKIVREYLELPEGSPERTALERKYGKGTITKLVATWENELANQKWIQDSTMACPGCRVNVEKSLGCNHMTCSKCSQHFCYRCGARLRPENPYEHFSANPMSKCFGKLFDFKAEDLEWQPDGFILVD</sequence>
<keyword evidence="5" id="KW-0808">Transferase</keyword>
<evidence type="ECO:0000256" key="9">
    <source>
        <dbReference type="ARBA" id="ARBA00022771"/>
    </source>
</evidence>
<dbReference type="SUPFAM" id="SSF54495">
    <property type="entry name" value="UBC-like"/>
    <property type="match status" value="1"/>
</dbReference>
<dbReference type="InParanoid" id="D8PN75"/>
<evidence type="ECO:0000259" key="18">
    <source>
        <dbReference type="PROSITE" id="PS51873"/>
    </source>
</evidence>
<dbReference type="SMART" id="SM00647">
    <property type="entry name" value="IBR"/>
    <property type="match status" value="2"/>
</dbReference>
<dbReference type="GO" id="GO:0031090">
    <property type="term" value="C:organelle membrane"/>
    <property type="evidence" value="ECO:0007669"/>
    <property type="project" value="UniProtKB-ARBA"/>
</dbReference>
<dbReference type="InterPro" id="IPR001841">
    <property type="entry name" value="Znf_RING"/>
</dbReference>
<evidence type="ECO:0000256" key="10">
    <source>
        <dbReference type="ARBA" id="ARBA00022786"/>
    </source>
</evidence>
<evidence type="ECO:0000256" key="3">
    <source>
        <dbReference type="ARBA" id="ARBA00004906"/>
    </source>
</evidence>
<dbReference type="Pfam" id="PF05773">
    <property type="entry name" value="RWD"/>
    <property type="match status" value="1"/>
</dbReference>
<dbReference type="Pfam" id="PF01485">
    <property type="entry name" value="IBR"/>
    <property type="match status" value="1"/>
</dbReference>
<evidence type="ECO:0000256" key="8">
    <source>
        <dbReference type="ARBA" id="ARBA00022737"/>
    </source>
</evidence>
<comment type="subcellular location">
    <subcellularLocation>
        <location evidence="2">Membrane</location>
        <topology evidence="2">Single-pass membrane protein</topology>
    </subcellularLocation>
</comment>
<feature type="domain" description="RING-type" evidence="18">
    <location>
        <begin position="182"/>
        <end position="439"/>
    </location>
</feature>
<gene>
    <name evidence="19" type="ORF">SCHCODRAFT_46566</name>
</gene>
<dbReference type="Gene3D" id="3.10.110.10">
    <property type="entry name" value="Ubiquitin Conjugating Enzyme"/>
    <property type="match status" value="1"/>
</dbReference>
<dbReference type="EMBL" id="GL377302">
    <property type="protein sequence ID" value="EFJ02213.1"/>
    <property type="molecule type" value="Genomic_DNA"/>
</dbReference>
<dbReference type="GO" id="GO:0005737">
    <property type="term" value="C:cytoplasm"/>
    <property type="evidence" value="ECO:0007669"/>
    <property type="project" value="UniProtKB-ARBA"/>
</dbReference>
<proteinExistence type="inferred from homology"/>
<dbReference type="Proteomes" id="UP000007431">
    <property type="component" value="Unassembled WGS sequence"/>
</dbReference>
<dbReference type="EC" id="2.3.2.31" evidence="4"/>
<evidence type="ECO:0000259" key="17">
    <source>
        <dbReference type="PROSITE" id="PS50908"/>
    </source>
</evidence>
<dbReference type="CDD" id="cd20354">
    <property type="entry name" value="Rcat_RBR_RNF14"/>
    <property type="match status" value="1"/>
</dbReference>
<feature type="domain" description="RING-type" evidence="16">
    <location>
        <begin position="186"/>
        <end position="231"/>
    </location>
</feature>